<dbReference type="KEGG" id="elux:BTN50_1741"/>
<dbReference type="SUPFAM" id="SSF63380">
    <property type="entry name" value="Riboflavin synthase domain-like"/>
    <property type="match status" value="2"/>
</dbReference>
<dbReference type="PIRSF" id="PIRSF000498">
    <property type="entry name" value="Riboflavin_syn_A"/>
    <property type="match status" value="1"/>
</dbReference>
<gene>
    <name evidence="4" type="ORF">BTN50_1741</name>
</gene>
<keyword evidence="1" id="KW-0677">Repeat</keyword>
<feature type="domain" description="Lumazine-binding" evidence="3">
    <location>
        <begin position="99"/>
        <end position="193"/>
    </location>
</feature>
<name>A0A291BB26_9GAMM</name>
<organism evidence="4 5">
    <name type="scientific">Candidatus Enterovibrio altilux</name>
    <dbReference type="NCBI Taxonomy" id="1927128"/>
    <lineage>
        <taxon>Bacteria</taxon>
        <taxon>Pseudomonadati</taxon>
        <taxon>Pseudomonadota</taxon>
        <taxon>Gammaproteobacteria</taxon>
        <taxon>Vibrionales</taxon>
        <taxon>Vibrionaceae</taxon>
        <taxon>Enterovibrio</taxon>
    </lineage>
</organism>
<dbReference type="Proteomes" id="UP000218160">
    <property type="component" value="Plasmid pCC2"/>
</dbReference>
<feature type="repeat" description="Lumazine-binding" evidence="2">
    <location>
        <begin position="99"/>
        <end position="193"/>
    </location>
</feature>
<reference evidence="5" key="1">
    <citation type="submission" date="2017-04" db="EMBL/GenBank/DDBJ databases">
        <title>Genome evolution of the luminous symbionts of deep sea anglerfish.</title>
        <authorList>
            <person name="Hendry T.A."/>
        </authorList>
    </citation>
    <scope>NUCLEOTIDE SEQUENCE [LARGE SCALE GENOMIC DNA]</scope>
    <source>
        <plasmid evidence="5">pcc2</plasmid>
    </source>
</reference>
<evidence type="ECO:0000256" key="1">
    <source>
        <dbReference type="ARBA" id="ARBA00022737"/>
    </source>
</evidence>
<evidence type="ECO:0000313" key="4">
    <source>
        <dbReference type="EMBL" id="ATF10175.1"/>
    </source>
</evidence>
<dbReference type="PANTHER" id="PTHR21098">
    <property type="entry name" value="RIBOFLAVIN SYNTHASE ALPHA CHAIN"/>
    <property type="match status" value="1"/>
</dbReference>
<keyword evidence="5" id="KW-1185">Reference proteome</keyword>
<dbReference type="Gene3D" id="2.40.30.20">
    <property type="match status" value="2"/>
</dbReference>
<feature type="domain" description="Lumazine-binding" evidence="3">
    <location>
        <begin position="1"/>
        <end position="98"/>
    </location>
</feature>
<feature type="repeat" description="Lumazine-binding" evidence="2">
    <location>
        <begin position="1"/>
        <end position="98"/>
    </location>
</feature>
<sequence length="193" mass="21645">MFKGKIQAIGTIENIEKQPNLERHAIIFPDFLSKKMKIDTILAINGVSLTVAKVEQNIIFFDLTNEEALKLTTFSQLNIGYKVNIETTPEFGTLTGRYPLSGIITDVTNVEEIINTEGGQKMWLTAPIEKTEILANKKYIGIDGVSLLIEKIKDGHFSVNLDSDILQQTNIGYRKKEDKVNLEIPDCSDVGDW</sequence>
<dbReference type="GO" id="GO:0004746">
    <property type="term" value="F:riboflavin synthase activity"/>
    <property type="evidence" value="ECO:0007669"/>
    <property type="project" value="UniProtKB-EC"/>
</dbReference>
<dbReference type="RefSeq" id="WP_096619652.1">
    <property type="nucleotide sequence ID" value="NZ_CP020662.1"/>
</dbReference>
<dbReference type="InterPro" id="IPR026017">
    <property type="entry name" value="Lumazine-bd_dom"/>
</dbReference>
<dbReference type="InterPro" id="IPR001783">
    <property type="entry name" value="Lumazine-bd"/>
</dbReference>
<dbReference type="InterPro" id="IPR017938">
    <property type="entry name" value="Riboflavin_synthase-like_b-brl"/>
</dbReference>
<accession>A0A291BB26</accession>
<evidence type="ECO:0000256" key="2">
    <source>
        <dbReference type="PROSITE-ProRule" id="PRU00524"/>
    </source>
</evidence>
<dbReference type="InterPro" id="IPR023366">
    <property type="entry name" value="ATP_synth_asu-like_sf"/>
</dbReference>
<geneLocation type="plasmid" evidence="5">
    <name>pcc2</name>
</geneLocation>
<keyword evidence="4" id="KW-0808">Transferase</keyword>
<keyword evidence="4" id="KW-0614">Plasmid</keyword>
<proteinExistence type="predicted"/>
<dbReference type="AlphaFoldDB" id="A0A291BB26"/>
<dbReference type="EC" id="2.5.1.9" evidence="4"/>
<dbReference type="PROSITE" id="PS51177">
    <property type="entry name" value="LUMAZINE_BIND"/>
    <property type="match status" value="2"/>
</dbReference>
<dbReference type="PANTHER" id="PTHR21098:SF0">
    <property type="entry name" value="RIBOFLAVIN SYNTHASE"/>
    <property type="match status" value="1"/>
</dbReference>
<dbReference type="EMBL" id="CP020662">
    <property type="protein sequence ID" value="ATF10175.1"/>
    <property type="molecule type" value="Genomic_DNA"/>
</dbReference>
<evidence type="ECO:0000313" key="5">
    <source>
        <dbReference type="Proteomes" id="UP000218160"/>
    </source>
</evidence>
<protein>
    <submittedName>
        <fullName evidence="4">Riboflavin synthase eubacterial/eukaryotic</fullName>
        <ecNumber evidence="4">2.5.1.9</ecNumber>
    </submittedName>
</protein>
<evidence type="ECO:0000259" key="3">
    <source>
        <dbReference type="PROSITE" id="PS51177"/>
    </source>
</evidence>
<dbReference type="Pfam" id="PF00677">
    <property type="entry name" value="Lum_binding"/>
    <property type="match status" value="2"/>
</dbReference>
<dbReference type="GO" id="GO:0009231">
    <property type="term" value="P:riboflavin biosynthetic process"/>
    <property type="evidence" value="ECO:0007669"/>
    <property type="project" value="TreeGrafter"/>
</dbReference>